<sequence>MWPLLFFPGDGALSLGLDSFPSQGPGTSGSPGRLFLNLAAGFDRGRCHVRVGTAGSLCQHSQGTLQMSREGAGPSGGSGEGQAAARALSPPGPWEEKGCNRAKWELPDQETTGFRLVPRSWRMRLG</sequence>
<evidence type="ECO:0000313" key="2">
    <source>
        <dbReference type="EMBL" id="KAF6088278.1"/>
    </source>
</evidence>
<protein>
    <submittedName>
        <fullName evidence="2">Uncharacterized protein</fullName>
    </submittedName>
</protein>
<dbReference type="Proteomes" id="UP000664940">
    <property type="component" value="Unassembled WGS sequence"/>
</dbReference>
<organism evidence="2 3">
    <name type="scientific">Phyllostomus discolor</name>
    <name type="common">pale spear-nosed bat</name>
    <dbReference type="NCBI Taxonomy" id="89673"/>
    <lineage>
        <taxon>Eukaryota</taxon>
        <taxon>Metazoa</taxon>
        <taxon>Chordata</taxon>
        <taxon>Craniata</taxon>
        <taxon>Vertebrata</taxon>
        <taxon>Euteleostomi</taxon>
        <taxon>Mammalia</taxon>
        <taxon>Eutheria</taxon>
        <taxon>Laurasiatheria</taxon>
        <taxon>Chiroptera</taxon>
        <taxon>Yangochiroptera</taxon>
        <taxon>Phyllostomidae</taxon>
        <taxon>Phyllostominae</taxon>
        <taxon>Phyllostomus</taxon>
    </lineage>
</organism>
<evidence type="ECO:0000313" key="3">
    <source>
        <dbReference type="Proteomes" id="UP000664940"/>
    </source>
</evidence>
<evidence type="ECO:0000256" key="1">
    <source>
        <dbReference type="SAM" id="MobiDB-lite"/>
    </source>
</evidence>
<comment type="caution">
    <text evidence="2">The sequence shown here is derived from an EMBL/GenBank/DDBJ whole genome shotgun (WGS) entry which is preliminary data.</text>
</comment>
<dbReference type="EMBL" id="JABVXQ010000010">
    <property type="protein sequence ID" value="KAF6088278.1"/>
    <property type="molecule type" value="Genomic_DNA"/>
</dbReference>
<feature type="compositionally biased region" description="Basic and acidic residues" evidence="1">
    <location>
        <begin position="94"/>
        <end position="105"/>
    </location>
</feature>
<feature type="region of interest" description="Disordered" evidence="1">
    <location>
        <begin position="62"/>
        <end position="105"/>
    </location>
</feature>
<proteinExistence type="predicted"/>
<reference evidence="2 3" key="1">
    <citation type="journal article" date="2020" name="Nature">
        <title>Six reference-quality genomes reveal evolution of bat adaptations.</title>
        <authorList>
            <person name="Jebb D."/>
            <person name="Huang Z."/>
            <person name="Pippel M."/>
            <person name="Hughes G.M."/>
            <person name="Lavrichenko K."/>
            <person name="Devanna P."/>
            <person name="Winkler S."/>
            <person name="Jermiin L.S."/>
            <person name="Skirmuntt E.C."/>
            <person name="Katzourakis A."/>
            <person name="Burkitt-Gray L."/>
            <person name="Ray D.A."/>
            <person name="Sullivan K.A.M."/>
            <person name="Roscito J.G."/>
            <person name="Kirilenko B.M."/>
            <person name="Davalos L.M."/>
            <person name="Corthals A.P."/>
            <person name="Power M.L."/>
            <person name="Jones G."/>
            <person name="Ransome R.D."/>
            <person name="Dechmann D.K.N."/>
            <person name="Locatelli A.G."/>
            <person name="Puechmaille S.J."/>
            <person name="Fedrigo O."/>
            <person name="Jarvis E.D."/>
            <person name="Hiller M."/>
            <person name="Vernes S.C."/>
            <person name="Myers E.W."/>
            <person name="Teeling E.C."/>
        </authorList>
    </citation>
    <scope>NUCLEOTIDE SEQUENCE [LARGE SCALE GENOMIC DNA]</scope>
    <source>
        <strain evidence="2">Bat1K_MPI-CBG_1</strain>
    </source>
</reference>
<dbReference type="AlphaFoldDB" id="A0A833Z1B3"/>
<accession>A0A833Z1B3</accession>
<gene>
    <name evidence="2" type="ORF">HJG60_008134</name>
</gene>
<name>A0A833Z1B3_9CHIR</name>